<comment type="caution">
    <text evidence="11">The sequence shown here is derived from an EMBL/GenBank/DDBJ whole genome shotgun (WGS) entry which is preliminary data.</text>
</comment>
<keyword evidence="8" id="KW-0143">Chaperone</keyword>
<dbReference type="InterPro" id="IPR012420">
    <property type="entry name" value="Cbp4"/>
</dbReference>
<comment type="function">
    <text evidence="9">Essential for the assembly of ubiquinol-cytochrome c reductase. It has a direct effect on the correct occurrence of the Rieske protein, core 4, core 5 and apocytochrome b.</text>
</comment>
<comment type="similarity">
    <text evidence="2">Belongs to the CBP4 family.</text>
</comment>
<feature type="compositionally biased region" description="Polar residues" evidence="10">
    <location>
        <begin position="88"/>
        <end position="103"/>
    </location>
</feature>
<dbReference type="RefSeq" id="XP_047783425.1">
    <property type="nucleotide sequence ID" value="XM_047916956.1"/>
</dbReference>
<keyword evidence="4" id="KW-0999">Mitochondrion inner membrane</keyword>
<evidence type="ECO:0000256" key="1">
    <source>
        <dbReference type="ARBA" id="ARBA00004434"/>
    </source>
</evidence>
<dbReference type="Proteomes" id="UP000814176">
    <property type="component" value="Unassembled WGS sequence"/>
</dbReference>
<evidence type="ECO:0000256" key="10">
    <source>
        <dbReference type="SAM" id="MobiDB-lite"/>
    </source>
</evidence>
<evidence type="ECO:0000256" key="5">
    <source>
        <dbReference type="ARBA" id="ARBA00022989"/>
    </source>
</evidence>
<accession>A0ABQ8KVL7</accession>
<dbReference type="Pfam" id="PF07960">
    <property type="entry name" value="CBP4"/>
    <property type="match status" value="1"/>
</dbReference>
<name>A0ABQ8KVL7_9APHY</name>
<keyword evidence="3" id="KW-0812">Transmembrane</keyword>
<keyword evidence="7" id="KW-0472">Membrane</keyword>
<keyword evidence="12" id="KW-1185">Reference proteome</keyword>
<sequence>MAEPKFPWFRMSIASVALMSIGYVIMKATTPSPEQTYAAMSPDLRRKVDQNRAARLAMESETRRQVEAQVRSIHDYDAAHNSYGRVYSSKTPTLRNPYGQTVDHSPYDLPTPHPPVPPRPNIPALPCAPSSCCPTCTIHRSYNHALMCTL</sequence>
<dbReference type="EMBL" id="JADCUA010000002">
    <property type="protein sequence ID" value="KAH9842378.1"/>
    <property type="molecule type" value="Genomic_DNA"/>
</dbReference>
<organism evidence="11 12">
    <name type="scientific">Rhodofomes roseus</name>
    <dbReference type="NCBI Taxonomy" id="34475"/>
    <lineage>
        <taxon>Eukaryota</taxon>
        <taxon>Fungi</taxon>
        <taxon>Dikarya</taxon>
        <taxon>Basidiomycota</taxon>
        <taxon>Agaricomycotina</taxon>
        <taxon>Agaricomycetes</taxon>
        <taxon>Polyporales</taxon>
        <taxon>Rhodofomes</taxon>
    </lineage>
</organism>
<evidence type="ECO:0000256" key="8">
    <source>
        <dbReference type="ARBA" id="ARBA00023186"/>
    </source>
</evidence>
<evidence type="ECO:0000256" key="4">
    <source>
        <dbReference type="ARBA" id="ARBA00022792"/>
    </source>
</evidence>
<proteinExistence type="inferred from homology"/>
<gene>
    <name evidence="11" type="ORF">C8Q71DRAFT_200809</name>
</gene>
<evidence type="ECO:0000313" key="12">
    <source>
        <dbReference type="Proteomes" id="UP000814176"/>
    </source>
</evidence>
<evidence type="ECO:0000313" key="11">
    <source>
        <dbReference type="EMBL" id="KAH9842378.1"/>
    </source>
</evidence>
<evidence type="ECO:0000256" key="6">
    <source>
        <dbReference type="ARBA" id="ARBA00023128"/>
    </source>
</evidence>
<reference evidence="11 12" key="1">
    <citation type="journal article" date="2021" name="Environ. Microbiol.">
        <title>Gene family expansions and transcriptome signatures uncover fungal adaptations to wood decay.</title>
        <authorList>
            <person name="Hage H."/>
            <person name="Miyauchi S."/>
            <person name="Viragh M."/>
            <person name="Drula E."/>
            <person name="Min B."/>
            <person name="Chaduli D."/>
            <person name="Navarro D."/>
            <person name="Favel A."/>
            <person name="Norest M."/>
            <person name="Lesage-Meessen L."/>
            <person name="Balint B."/>
            <person name="Merenyi Z."/>
            <person name="de Eugenio L."/>
            <person name="Morin E."/>
            <person name="Martinez A.T."/>
            <person name="Baldrian P."/>
            <person name="Stursova M."/>
            <person name="Martinez M.J."/>
            <person name="Novotny C."/>
            <person name="Magnuson J.K."/>
            <person name="Spatafora J.W."/>
            <person name="Maurice S."/>
            <person name="Pangilinan J."/>
            <person name="Andreopoulos W."/>
            <person name="LaButti K."/>
            <person name="Hundley H."/>
            <person name="Na H."/>
            <person name="Kuo A."/>
            <person name="Barry K."/>
            <person name="Lipzen A."/>
            <person name="Henrissat B."/>
            <person name="Riley R."/>
            <person name="Ahrendt S."/>
            <person name="Nagy L.G."/>
            <person name="Grigoriev I.V."/>
            <person name="Martin F."/>
            <person name="Rosso M.N."/>
        </authorList>
    </citation>
    <scope>NUCLEOTIDE SEQUENCE [LARGE SCALE GENOMIC DNA]</scope>
    <source>
        <strain evidence="11 12">CIRM-BRFM 1785</strain>
    </source>
</reference>
<feature type="region of interest" description="Disordered" evidence="10">
    <location>
        <begin position="87"/>
        <end position="115"/>
    </location>
</feature>
<protein>
    <submittedName>
        <fullName evidence="11">Uncharacterized protein</fullName>
    </submittedName>
</protein>
<evidence type="ECO:0000256" key="9">
    <source>
        <dbReference type="ARBA" id="ARBA00025413"/>
    </source>
</evidence>
<comment type="subcellular location">
    <subcellularLocation>
        <location evidence="1">Mitochondrion inner membrane</location>
        <topology evidence="1">Single-pass membrane protein</topology>
    </subcellularLocation>
</comment>
<keyword evidence="5" id="KW-1133">Transmembrane helix</keyword>
<dbReference type="GeneID" id="71997688"/>
<evidence type="ECO:0000256" key="7">
    <source>
        <dbReference type="ARBA" id="ARBA00023136"/>
    </source>
</evidence>
<evidence type="ECO:0000256" key="3">
    <source>
        <dbReference type="ARBA" id="ARBA00022692"/>
    </source>
</evidence>
<keyword evidence="6" id="KW-0496">Mitochondrion</keyword>
<evidence type="ECO:0000256" key="2">
    <source>
        <dbReference type="ARBA" id="ARBA00006780"/>
    </source>
</evidence>